<evidence type="ECO:0000313" key="1">
    <source>
        <dbReference type="EMBL" id="KNZ62375.1"/>
    </source>
</evidence>
<dbReference type="VEuPathDB" id="FungiDB:VP01_12792g1"/>
<accession>A0A0L6VQ88</accession>
<keyword evidence="2" id="KW-1185">Reference proteome</keyword>
<reference evidence="1 2" key="1">
    <citation type="submission" date="2015-08" db="EMBL/GenBank/DDBJ databases">
        <title>Next Generation Sequencing and Analysis of the Genome of Puccinia sorghi L Schw, the Causal Agent of Maize Common Rust.</title>
        <authorList>
            <person name="Rochi L."/>
            <person name="Burguener G."/>
            <person name="Darino M."/>
            <person name="Turjanski A."/>
            <person name="Kreff E."/>
            <person name="Dieguez M.J."/>
            <person name="Sacco F."/>
        </authorList>
    </citation>
    <scope>NUCLEOTIDE SEQUENCE [LARGE SCALE GENOMIC DNA]</scope>
    <source>
        <strain evidence="1 2">RO10H11247</strain>
    </source>
</reference>
<feature type="non-terminal residue" evidence="1">
    <location>
        <position position="77"/>
    </location>
</feature>
<sequence>MIFNAALVLGSDEAEQIMDDQQPENSGVVDVARNQLMPRNYARVVARRDGKKWMEAVDTELSNIWDMSVWHFEHVPP</sequence>
<proteinExistence type="predicted"/>
<dbReference type="AlphaFoldDB" id="A0A0L6VQ88"/>
<protein>
    <submittedName>
        <fullName evidence="1">Uncharacterized protein</fullName>
    </submittedName>
</protein>
<comment type="caution">
    <text evidence="1">The sequence shown here is derived from an EMBL/GenBank/DDBJ whole genome shotgun (WGS) entry which is preliminary data.</text>
</comment>
<dbReference type="EMBL" id="LAVV01003101">
    <property type="protein sequence ID" value="KNZ62375.1"/>
    <property type="molecule type" value="Genomic_DNA"/>
</dbReference>
<evidence type="ECO:0000313" key="2">
    <source>
        <dbReference type="Proteomes" id="UP000037035"/>
    </source>
</evidence>
<gene>
    <name evidence="1" type="ORF">VP01_12792g1</name>
</gene>
<name>A0A0L6VQ88_9BASI</name>
<dbReference type="Proteomes" id="UP000037035">
    <property type="component" value="Unassembled WGS sequence"/>
</dbReference>
<organism evidence="1 2">
    <name type="scientific">Puccinia sorghi</name>
    <dbReference type="NCBI Taxonomy" id="27349"/>
    <lineage>
        <taxon>Eukaryota</taxon>
        <taxon>Fungi</taxon>
        <taxon>Dikarya</taxon>
        <taxon>Basidiomycota</taxon>
        <taxon>Pucciniomycotina</taxon>
        <taxon>Pucciniomycetes</taxon>
        <taxon>Pucciniales</taxon>
        <taxon>Pucciniaceae</taxon>
        <taxon>Puccinia</taxon>
    </lineage>
</organism>